<dbReference type="Gene3D" id="3.30.420.150">
    <property type="entry name" value="Exopolyphosphatase. Domain 2"/>
    <property type="match status" value="1"/>
</dbReference>
<reference evidence="6 7" key="1">
    <citation type="submission" date="2015-09" db="EMBL/GenBank/DDBJ databases">
        <title>Atta colombica WGS genome.</title>
        <authorList>
            <person name="Nygaard S."/>
            <person name="Hu H."/>
            <person name="Boomsma J."/>
            <person name="Zhang G."/>
        </authorList>
    </citation>
    <scope>NUCLEOTIDE SEQUENCE [LARGE SCALE GENOMIC DNA]</scope>
    <source>
        <strain evidence="6">Treedump-2</strain>
        <tissue evidence="6">Whole body</tissue>
    </source>
</reference>
<dbReference type="Proteomes" id="UP000078540">
    <property type="component" value="Unassembled WGS sequence"/>
</dbReference>
<keyword evidence="5" id="KW-0472">Membrane</keyword>
<comment type="similarity">
    <text evidence="1">Belongs to the GDA1/CD39 NTPase family.</text>
</comment>
<keyword evidence="7" id="KW-1185">Reference proteome</keyword>
<feature type="transmembrane region" description="Helical" evidence="5">
    <location>
        <begin position="83"/>
        <end position="100"/>
    </location>
</feature>
<dbReference type="AlphaFoldDB" id="A0A195AWD3"/>
<dbReference type="GO" id="GO:0005524">
    <property type="term" value="F:ATP binding"/>
    <property type="evidence" value="ECO:0007669"/>
    <property type="project" value="UniProtKB-KW"/>
</dbReference>
<gene>
    <name evidence="6" type="ORF">ALC53_13372</name>
</gene>
<protein>
    <submittedName>
        <fullName evidence="6">Ectonucleoside triphosphate diphosphohydrolase 5</fullName>
    </submittedName>
</protein>
<evidence type="ECO:0000256" key="2">
    <source>
        <dbReference type="ARBA" id="ARBA00022801"/>
    </source>
</evidence>
<evidence type="ECO:0000313" key="6">
    <source>
        <dbReference type="EMBL" id="KYM76345.1"/>
    </source>
</evidence>
<evidence type="ECO:0000256" key="4">
    <source>
        <dbReference type="PIRSR" id="PIRSR600407-2"/>
    </source>
</evidence>
<dbReference type="PANTHER" id="PTHR11782:SF127">
    <property type="entry name" value="NTPASE, ISOFORM F"/>
    <property type="match status" value="1"/>
</dbReference>
<dbReference type="Pfam" id="PF01150">
    <property type="entry name" value="GDA1_CD39"/>
    <property type="match status" value="1"/>
</dbReference>
<dbReference type="STRING" id="520822.A0A195AWD3"/>
<keyword evidence="4" id="KW-0547">Nucleotide-binding</keyword>
<feature type="binding site" evidence="4">
    <location>
        <begin position="282"/>
        <end position="286"/>
    </location>
    <ligand>
        <name>ATP</name>
        <dbReference type="ChEBI" id="CHEBI:30616"/>
    </ligand>
</feature>
<dbReference type="GO" id="GO:0016787">
    <property type="term" value="F:hydrolase activity"/>
    <property type="evidence" value="ECO:0007669"/>
    <property type="project" value="UniProtKB-KW"/>
</dbReference>
<evidence type="ECO:0000256" key="3">
    <source>
        <dbReference type="PIRSR" id="PIRSR600407-1"/>
    </source>
</evidence>
<name>A0A195AWD3_9HYME</name>
<dbReference type="InterPro" id="IPR000407">
    <property type="entry name" value="GDA1_CD39_NTPase"/>
</dbReference>
<accession>A0A195AWD3</accession>
<keyword evidence="2 6" id="KW-0378">Hydrolase</keyword>
<evidence type="ECO:0000256" key="1">
    <source>
        <dbReference type="ARBA" id="ARBA00009283"/>
    </source>
</evidence>
<feature type="active site" description="Proton acceptor" evidence="3">
    <location>
        <position position="251"/>
    </location>
</feature>
<proteinExistence type="inferred from homology"/>
<dbReference type="PANTHER" id="PTHR11782">
    <property type="entry name" value="ADENOSINE/GUANOSINE DIPHOSPHATASE"/>
    <property type="match status" value="1"/>
</dbReference>
<keyword evidence="4" id="KW-0067">ATP-binding</keyword>
<dbReference type="EMBL" id="KQ976731">
    <property type="protein sequence ID" value="KYM76345.1"/>
    <property type="molecule type" value="Genomic_DNA"/>
</dbReference>
<keyword evidence="5" id="KW-0812">Transmembrane</keyword>
<organism evidence="6 7">
    <name type="scientific">Atta colombica</name>
    <dbReference type="NCBI Taxonomy" id="520822"/>
    <lineage>
        <taxon>Eukaryota</taxon>
        <taxon>Metazoa</taxon>
        <taxon>Ecdysozoa</taxon>
        <taxon>Arthropoda</taxon>
        <taxon>Hexapoda</taxon>
        <taxon>Insecta</taxon>
        <taxon>Pterygota</taxon>
        <taxon>Neoptera</taxon>
        <taxon>Endopterygota</taxon>
        <taxon>Hymenoptera</taxon>
        <taxon>Apocrita</taxon>
        <taxon>Aculeata</taxon>
        <taxon>Formicoidea</taxon>
        <taxon>Formicidae</taxon>
        <taxon>Myrmicinae</taxon>
        <taxon>Atta</taxon>
    </lineage>
</organism>
<keyword evidence="5" id="KW-1133">Transmembrane helix</keyword>
<evidence type="ECO:0000313" key="7">
    <source>
        <dbReference type="Proteomes" id="UP000078540"/>
    </source>
</evidence>
<sequence>MSLKTVEVLSSSSHHIVMSRRRTQQTAPRQSVFTDMKLVLAGEPHAAQFALGSLPLRTENEEERDNELASYQKKITSQPGKKYFTMLLVLGTLFLGYIAIANDLKPIRIGSKAIDTLAFSFNLQKPFYVVVIDAGSTGSRVLAFSFHESILNGNLVLDNELFKEIKPGLSSFADKPEDAAKSLTILLNEAKAVIPQSEWPRTLLTMKATAGLRLLPEHKANGILEECRKLFQTSGFQIARNSISIMEGTDEGIFSWFTVNFLLDRFNSLSSQTTVAALDLGGGSTQVTFQPDGVQTKKLEKHVYSINVFNHNMSLYTHSYLGMGLMAARKAILTYDMNLEDTSLKVPTEIHSECINPIVSTEWSYQGRDYIVKGPTNGTYKLVKTQNFAGGDENKPIVRFAECLKIIEKYVGTLTEKPIGLKDHEVYAFSYYFERATEVALIDPFSGGMVQLNSFFKQAMETCDYPNTDQPFMCLDLTFIYVLLRDGFGLEPSTKLHLYKKINGHELSWALGAAFNVLQNGL</sequence>
<dbReference type="CDD" id="cd24046">
    <property type="entry name" value="ASKHA_NBD_NTPDase5-like"/>
    <property type="match status" value="1"/>
</dbReference>
<evidence type="ECO:0000256" key="5">
    <source>
        <dbReference type="SAM" id="Phobius"/>
    </source>
</evidence>
<dbReference type="Gene3D" id="3.30.420.40">
    <property type="match status" value="1"/>
</dbReference>